<accession>A0A401J769</accession>
<dbReference type="AlphaFoldDB" id="A0A401J769"/>
<keyword evidence="2" id="KW-1185">Reference proteome</keyword>
<gene>
    <name evidence="1" type="ORF">MBESOW_P3733</name>
</gene>
<dbReference type="Proteomes" id="UP000290975">
    <property type="component" value="Unassembled WGS sequence"/>
</dbReference>
<evidence type="ECO:0000313" key="1">
    <source>
        <dbReference type="EMBL" id="GBH32502.1"/>
    </source>
</evidence>
<dbReference type="EMBL" id="BBQY01000039">
    <property type="protein sequence ID" value="GBH32502.1"/>
    <property type="molecule type" value="Genomic_DNA"/>
</dbReference>
<protein>
    <submittedName>
        <fullName evidence="1">Uncharacterized protein</fullName>
    </submittedName>
</protein>
<sequence length="52" mass="5870">MQAKVEAELAARTTFLAVANEFIEMMEREAKGPVTFKKARRFHDLLDSSIGN</sequence>
<organism evidence="1 2">
    <name type="scientific">Sphingobium xenophagum</name>
    <dbReference type="NCBI Taxonomy" id="121428"/>
    <lineage>
        <taxon>Bacteria</taxon>
        <taxon>Pseudomonadati</taxon>
        <taxon>Pseudomonadota</taxon>
        <taxon>Alphaproteobacteria</taxon>
        <taxon>Sphingomonadales</taxon>
        <taxon>Sphingomonadaceae</taxon>
        <taxon>Sphingobium</taxon>
    </lineage>
</organism>
<name>A0A401J769_SPHXE</name>
<proteinExistence type="predicted"/>
<evidence type="ECO:0000313" key="2">
    <source>
        <dbReference type="Proteomes" id="UP000290975"/>
    </source>
</evidence>
<comment type="caution">
    <text evidence="1">The sequence shown here is derived from an EMBL/GenBank/DDBJ whole genome shotgun (WGS) entry which is preliminary data.</text>
</comment>
<reference evidence="1 2" key="1">
    <citation type="submission" date="2014-12" db="EMBL/GenBank/DDBJ databases">
        <title>Whole genome sequencing of Sphingobium xenophagum OW59.</title>
        <authorList>
            <person name="Ohta Y."/>
            <person name="Nishi S."/>
            <person name="Hatada Y."/>
        </authorList>
    </citation>
    <scope>NUCLEOTIDE SEQUENCE [LARGE SCALE GENOMIC DNA]</scope>
    <source>
        <strain evidence="1 2">OW59</strain>
    </source>
</reference>